<dbReference type="InterPro" id="IPR018236">
    <property type="entry name" value="SAICAR_synthetase_CS"/>
</dbReference>
<dbReference type="InterPro" id="IPR028923">
    <property type="entry name" value="SAICAR_synt/ADE2_N"/>
</dbReference>
<dbReference type="PROSITE" id="PS01057">
    <property type="entry name" value="SAICAR_SYNTHETASE_1"/>
    <property type="match status" value="1"/>
</dbReference>
<dbReference type="HAMAP" id="MF_00137">
    <property type="entry name" value="SAICAR_synth"/>
    <property type="match status" value="1"/>
</dbReference>
<dbReference type="FunFam" id="3.30.200.20:FF:000199">
    <property type="entry name" value="Phosphoribosylaminoimidazole-succinocarboxamide synthase"/>
    <property type="match status" value="1"/>
</dbReference>
<evidence type="ECO:0000256" key="9">
    <source>
        <dbReference type="ARBA" id="ARBA00048475"/>
    </source>
</evidence>
<dbReference type="SUPFAM" id="SSF56104">
    <property type="entry name" value="SAICAR synthase-like"/>
    <property type="match status" value="1"/>
</dbReference>
<reference evidence="13" key="1">
    <citation type="journal article" date="2016" name="Nature">
        <title>The genome of the seagrass Zostera marina reveals angiosperm adaptation to the sea.</title>
        <authorList>
            <person name="Olsen J.L."/>
            <person name="Rouze P."/>
            <person name="Verhelst B."/>
            <person name="Lin Y.-C."/>
            <person name="Bayer T."/>
            <person name="Collen J."/>
            <person name="Dattolo E."/>
            <person name="De Paoli E."/>
            <person name="Dittami S."/>
            <person name="Maumus F."/>
            <person name="Michel G."/>
            <person name="Kersting A."/>
            <person name="Lauritano C."/>
            <person name="Lohaus R."/>
            <person name="Toepel M."/>
            <person name="Tonon T."/>
            <person name="Vanneste K."/>
            <person name="Amirebrahimi M."/>
            <person name="Brakel J."/>
            <person name="Bostroem C."/>
            <person name="Chovatia M."/>
            <person name="Grimwood J."/>
            <person name="Jenkins J.W."/>
            <person name="Jueterbock A."/>
            <person name="Mraz A."/>
            <person name="Stam W.T."/>
            <person name="Tice H."/>
            <person name="Bornberg-Bauer E."/>
            <person name="Green P.J."/>
            <person name="Pearson G.A."/>
            <person name="Procaccini G."/>
            <person name="Duarte C.M."/>
            <person name="Schmutz J."/>
            <person name="Reusch T.B.H."/>
            <person name="Van de Peer Y."/>
        </authorList>
    </citation>
    <scope>NUCLEOTIDE SEQUENCE [LARGE SCALE GENOMIC DNA]</scope>
    <source>
        <strain evidence="13">cv. Finnish</strain>
    </source>
</reference>
<dbReference type="EMBL" id="LFYR01001858">
    <property type="protein sequence ID" value="KMZ58848.1"/>
    <property type="molecule type" value="Genomic_DNA"/>
</dbReference>
<gene>
    <name evidence="12" type="ORF">ZOSMA_72G00100</name>
</gene>
<dbReference type="GO" id="GO:0005524">
    <property type="term" value="F:ATP binding"/>
    <property type="evidence" value="ECO:0007669"/>
    <property type="project" value="UniProtKB-KW"/>
</dbReference>
<name>A0A0K9NQG5_ZOSMR</name>
<dbReference type="CDD" id="cd01414">
    <property type="entry name" value="SAICAR_synt_Sc"/>
    <property type="match status" value="1"/>
</dbReference>
<sequence>MDTCKLLSLTKINVTTLNYRKIPTRIAFHPSHHLRMPNAIKSFIPSAASISASSIQHLLSVDPCRRDNVLQHASDSVSNCLTLTETNLDLTVPGIKSKTRGKVRDVYDAGEYLVLVTTDRQSAFDRILASIPFKGQVLNETSMWWFNNTRHITSNAVVSCPDENVTIAKKCTVFPVEFVVRGYLTGSTDTSLWTVYNKGLRSYCGNNLPDGMVKNQKLSANILTPTTKAVDHDVPVTPDEIVNLGLMTKDEYEETRNKALSLFSYGQKIALENGLLLVDTKYEFGKRSDGTILLVDEVHTPDSSRYWIANSYEDRFNSGLEPENVDKEFLRLWFRDNCNPYEDKVLPEAPKELVCELAWRYIFLFETITNSKFKIPSAKEPIHDRISRNVTEALASL</sequence>
<keyword evidence="7" id="KW-0067">ATP-binding</keyword>
<dbReference type="PROSITE" id="PS01058">
    <property type="entry name" value="SAICAR_SYNTHETASE_2"/>
    <property type="match status" value="1"/>
</dbReference>
<keyword evidence="4" id="KW-0436">Ligase</keyword>
<dbReference type="EC" id="6.3.2.6" evidence="3"/>
<evidence type="ECO:0000256" key="4">
    <source>
        <dbReference type="ARBA" id="ARBA00022598"/>
    </source>
</evidence>
<protein>
    <recommendedName>
        <fullName evidence="10">Phosphoribosylaminoimidazole-succinocarboxamide synthase, chloroplastic</fullName>
        <ecNumber evidence="3">6.3.2.6</ecNumber>
    </recommendedName>
    <alternativeName>
        <fullName evidence="8">SAICAR synthetase</fullName>
    </alternativeName>
</protein>
<dbReference type="UniPathway" id="UPA00074">
    <property type="reaction ID" value="UER00131"/>
</dbReference>
<evidence type="ECO:0000313" key="12">
    <source>
        <dbReference type="EMBL" id="KMZ58848.1"/>
    </source>
</evidence>
<accession>A0A0K9NQG5</accession>
<organism evidence="12 13">
    <name type="scientific">Zostera marina</name>
    <name type="common">Eelgrass</name>
    <dbReference type="NCBI Taxonomy" id="29655"/>
    <lineage>
        <taxon>Eukaryota</taxon>
        <taxon>Viridiplantae</taxon>
        <taxon>Streptophyta</taxon>
        <taxon>Embryophyta</taxon>
        <taxon>Tracheophyta</taxon>
        <taxon>Spermatophyta</taxon>
        <taxon>Magnoliopsida</taxon>
        <taxon>Liliopsida</taxon>
        <taxon>Zosteraceae</taxon>
        <taxon>Zostera</taxon>
    </lineage>
</organism>
<comment type="similarity">
    <text evidence="2">Belongs to the SAICAR synthetase family.</text>
</comment>
<dbReference type="FunFam" id="3.30.470.20:FF:000015">
    <property type="entry name" value="Phosphoribosylaminoimidazole-succinocarboxamide synthase"/>
    <property type="match status" value="1"/>
</dbReference>
<evidence type="ECO:0000259" key="11">
    <source>
        <dbReference type="Pfam" id="PF01259"/>
    </source>
</evidence>
<dbReference type="Pfam" id="PF01259">
    <property type="entry name" value="SAICAR_synt"/>
    <property type="match status" value="1"/>
</dbReference>
<dbReference type="OrthoDB" id="9991235at2759"/>
<evidence type="ECO:0000313" key="13">
    <source>
        <dbReference type="Proteomes" id="UP000036987"/>
    </source>
</evidence>
<dbReference type="OMA" id="CEPFKVE"/>
<keyword evidence="6" id="KW-0658">Purine biosynthesis</keyword>
<feature type="domain" description="SAICAR synthetase/ADE2 N-terminal" evidence="11">
    <location>
        <begin position="99"/>
        <end position="345"/>
    </location>
</feature>
<evidence type="ECO:0000256" key="7">
    <source>
        <dbReference type="ARBA" id="ARBA00022840"/>
    </source>
</evidence>
<dbReference type="Proteomes" id="UP000036987">
    <property type="component" value="Unassembled WGS sequence"/>
</dbReference>
<keyword evidence="13" id="KW-1185">Reference proteome</keyword>
<dbReference type="STRING" id="29655.A0A0K9NQG5"/>
<dbReference type="GO" id="GO:0006189">
    <property type="term" value="P:'de novo' IMP biosynthetic process"/>
    <property type="evidence" value="ECO:0000318"/>
    <property type="project" value="GO_Central"/>
</dbReference>
<dbReference type="NCBIfam" id="NF009251">
    <property type="entry name" value="PRK12607.1"/>
    <property type="match status" value="1"/>
</dbReference>
<dbReference type="PANTHER" id="PTHR43700">
    <property type="entry name" value="PHOSPHORIBOSYLAMINOIMIDAZOLE-SUCCINOCARBOXAMIDE SYNTHASE"/>
    <property type="match status" value="1"/>
</dbReference>
<evidence type="ECO:0000256" key="5">
    <source>
        <dbReference type="ARBA" id="ARBA00022741"/>
    </source>
</evidence>
<evidence type="ECO:0000256" key="10">
    <source>
        <dbReference type="ARBA" id="ARBA00073447"/>
    </source>
</evidence>
<evidence type="ECO:0000256" key="1">
    <source>
        <dbReference type="ARBA" id="ARBA00004672"/>
    </source>
</evidence>
<proteinExistence type="inferred from homology"/>
<dbReference type="Gene3D" id="3.30.200.20">
    <property type="entry name" value="Phosphorylase Kinase, domain 1"/>
    <property type="match status" value="1"/>
</dbReference>
<dbReference type="Gene3D" id="3.30.470.20">
    <property type="entry name" value="ATP-grasp fold, B domain"/>
    <property type="match status" value="1"/>
</dbReference>
<evidence type="ECO:0000256" key="6">
    <source>
        <dbReference type="ARBA" id="ARBA00022755"/>
    </source>
</evidence>
<evidence type="ECO:0000256" key="3">
    <source>
        <dbReference type="ARBA" id="ARBA00012217"/>
    </source>
</evidence>
<dbReference type="GO" id="GO:0004639">
    <property type="term" value="F:phosphoribosylaminoimidazolesuccinocarboxamide synthase activity"/>
    <property type="evidence" value="ECO:0000318"/>
    <property type="project" value="GO_Central"/>
</dbReference>
<comment type="pathway">
    <text evidence="1">Purine metabolism; IMP biosynthesis via de novo pathway; 5-amino-1-(5-phospho-D-ribosyl)imidazole-4-carboxamide from 5-amino-1-(5-phospho-D-ribosyl)imidazole-4-carboxylate: step 1/2.</text>
</comment>
<dbReference type="PANTHER" id="PTHR43700:SF1">
    <property type="entry name" value="PHOSPHORIBOSYLAMINOIMIDAZOLE-SUCCINOCARBOXAMIDE SYNTHASE"/>
    <property type="match status" value="1"/>
</dbReference>
<evidence type="ECO:0000256" key="2">
    <source>
        <dbReference type="ARBA" id="ARBA00010190"/>
    </source>
</evidence>
<dbReference type="AlphaFoldDB" id="A0A0K9NQG5"/>
<comment type="caution">
    <text evidence="12">The sequence shown here is derived from an EMBL/GenBank/DDBJ whole genome shotgun (WGS) entry which is preliminary data.</text>
</comment>
<keyword evidence="5" id="KW-0547">Nucleotide-binding</keyword>
<comment type="catalytic activity">
    <reaction evidence="9">
        <text>5-amino-1-(5-phospho-D-ribosyl)imidazole-4-carboxylate + L-aspartate + ATP = (2S)-2-[5-amino-1-(5-phospho-beta-D-ribosyl)imidazole-4-carboxamido]succinate + ADP + phosphate + 2 H(+)</text>
        <dbReference type="Rhea" id="RHEA:22628"/>
        <dbReference type="ChEBI" id="CHEBI:15378"/>
        <dbReference type="ChEBI" id="CHEBI:29991"/>
        <dbReference type="ChEBI" id="CHEBI:30616"/>
        <dbReference type="ChEBI" id="CHEBI:43474"/>
        <dbReference type="ChEBI" id="CHEBI:58443"/>
        <dbReference type="ChEBI" id="CHEBI:77657"/>
        <dbReference type="ChEBI" id="CHEBI:456216"/>
        <dbReference type="EC" id="6.3.2.6"/>
    </reaction>
</comment>
<evidence type="ECO:0000256" key="8">
    <source>
        <dbReference type="ARBA" id="ARBA00030409"/>
    </source>
</evidence>